<protein>
    <recommendedName>
        <fullName evidence="3">Calcium-binding protein</fullName>
    </recommendedName>
</protein>
<organism evidence="1 2">
    <name type="scientific">Limnobacter parvus</name>
    <dbReference type="NCBI Taxonomy" id="2939690"/>
    <lineage>
        <taxon>Bacteria</taxon>
        <taxon>Pseudomonadati</taxon>
        <taxon>Pseudomonadota</taxon>
        <taxon>Betaproteobacteria</taxon>
        <taxon>Burkholderiales</taxon>
        <taxon>Burkholderiaceae</taxon>
        <taxon>Limnobacter</taxon>
    </lineage>
</organism>
<sequence length="1251" mass="122101">MAHVGKGYAGIFGIASNVEGYNFWNNTFFAREGFTGPTDPRVLPVTFEAMFQTTSARAFYPANVAANNTLLVNRAYEILLGVDVSGAAANSVLGQGRDFWIGRLNASDASSDPLKFGNFFTGFLNSIEIVGNGLNNGTRPSTGDAQLDAGAQAFPFKIMIANFTGLTGATGGNVTTGNVNELKAIVDRVNSQATLDQTRADVAANIGAGGDGSGVGGGNQVPGQLFPLSNGVDNITGTAGNDTFDARPLNGNPTLDQFDMLDGGAGRDTLINVGALNVGDLTGVRNIEIISAAGNIALGADAAAAGIDTVNMSRAGATAATINGFNAALTVNGSSLADTVNLNLADAGNKTLVLGAGANQVNVTGVVGAAAGSVVMSFESGAVGNGTGTVNIDGANGDITAGNTSTKFVGNQADQFSVIGTDAAGALVPAQDRGDFQTVILGTAAADTATTVGEVGNVYINAGAGDDVLTANAAAAARHFLVGGAGNDTLNVTTTATGSVVVISGGGNDTVNVAANSTGSESITLISGTNTVNYAGAGLTLNTAVGSANRDVLTGGSDRDTLAATSAVLTAVGPAAVAANQSISGFEALTVIDAQNATTLVTSNIQAGIDTVSLNGTAVAASSVTFGTGVAATVNLGAAATGAIVVASAGTGTSDQVTIANTAAAVNVGNPAVLTAVNAFGGQSITANGVETLVINTSAAGAATLQTANAVTVNGTTTGNPAVTAPATVNITGSNGFVATSINAETVNASGLTGTAGLVATTGTRAVNVTGSSGNDALTVTATTAAEVAQVSQTVGGVTTVITPGVAAVNAVVSTGAGNDGVTMATTGTGATTVSTGDGVDGVTLNSRSTGKLTIDMGAGNDGLNLGAVGAGGILVGDSITGGDGTDTVAVTGVAGRQNGDYVVINERLLSFEQLVFNGAETGLNANLLQARYTALQFTDNSSVTGVTTQRLGTQDDLVATAQGYTVNAANVGTLNITSGDVIGSASPAFVFNASAANQVTANAQTLNLSVLANASNAVNTTVAGDLTTLNVTLTNGATTATPPVPTLASVAVTTVDGGSLDELTSLTLSGNGSATVVNGLGTSLVTVNASAMTAGIANDDGLEYTTSNTAAESITLGGGSDIVTFNAGGSNIVLGAGGVITNFDTVTGLNLVLNTNNPLVLAATSDDIAVAGFTGGAKFTVAAGVTTLENAVQSAAQAAGNSLVFQFQGDTYAFVDNGNTSNLDTGDTLVKLTGLVDLDALLIALAPLAP</sequence>
<evidence type="ECO:0000313" key="1">
    <source>
        <dbReference type="EMBL" id="MCR2745228.1"/>
    </source>
</evidence>
<reference evidence="1" key="1">
    <citation type="submission" date="2022-07" db="EMBL/GenBank/DDBJ databases">
        <authorList>
            <person name="Xamxidin M."/>
        </authorList>
    </citation>
    <scope>NUCLEOTIDE SEQUENCE</scope>
    <source>
        <strain evidence="1">YS8-69</strain>
    </source>
</reference>
<evidence type="ECO:0008006" key="3">
    <source>
        <dbReference type="Google" id="ProtNLM"/>
    </source>
</evidence>
<dbReference type="RefSeq" id="WP_257510478.1">
    <property type="nucleotide sequence ID" value="NZ_JANKHG010000001.1"/>
</dbReference>
<evidence type="ECO:0000313" key="2">
    <source>
        <dbReference type="Proteomes" id="UP001165267"/>
    </source>
</evidence>
<dbReference type="PRINTS" id="PR00313">
    <property type="entry name" value="CABNDNGRPT"/>
</dbReference>
<dbReference type="InterPro" id="IPR011049">
    <property type="entry name" value="Serralysin-like_metalloprot_C"/>
</dbReference>
<dbReference type="EMBL" id="JANKHG010000001">
    <property type="protein sequence ID" value="MCR2745228.1"/>
    <property type="molecule type" value="Genomic_DNA"/>
</dbReference>
<dbReference type="Proteomes" id="UP001165267">
    <property type="component" value="Unassembled WGS sequence"/>
</dbReference>
<accession>A0ABT1XD71</accession>
<proteinExistence type="predicted"/>
<keyword evidence="2" id="KW-1185">Reference proteome</keyword>
<dbReference type="Gene3D" id="2.160.20.160">
    <property type="match status" value="1"/>
</dbReference>
<gene>
    <name evidence="1" type="ORF">NSP04_01035</name>
</gene>
<dbReference type="SUPFAM" id="SSF51120">
    <property type="entry name" value="beta-Roll"/>
    <property type="match status" value="1"/>
</dbReference>
<name>A0ABT1XD71_9BURK</name>
<comment type="caution">
    <text evidence="1">The sequence shown here is derived from an EMBL/GenBank/DDBJ whole genome shotgun (WGS) entry which is preliminary data.</text>
</comment>